<dbReference type="PANTHER" id="PTHR11203">
    <property type="entry name" value="CLEAVAGE AND POLYADENYLATION SPECIFICITY FACTOR FAMILY MEMBER"/>
    <property type="match status" value="1"/>
</dbReference>
<dbReference type="InterPro" id="IPR022712">
    <property type="entry name" value="Beta_Casp"/>
</dbReference>
<sequence length="470" mass="52279">MQLSFLGTTREATGSCVLVEAAGIRFLVNCGMVRGGREATAHNHQPFAFDPSQIDFVLLSQAHIDHSGLLPKLTHAGFKGPIYTTEATVELLGVMLLNSADTQECDAKYQTEYPVRQPPLPMRYAWPDAHQSLTQVRGVPYNHEFEPHKAVRCRFRDAGHTLGSAIIEIWVSEYGLATKLVFSGDLGQPGRTVLCQPTPIDKADILVIASTYGNRRHKELAATEDEIIAIIEQTLFKRGGNVIIPAFAVGHTQELIYLLQRLTREGRLLRPEIFVDSPMATDVMRITRKSIERFDDQRQHLTGRLAWDKGWPHLHFTESIEESKTLNQIHSGAIIISASDMCNAGRIQHHLRHNLPRSECSVLMVSPQAQGTLGRSLVDGAKQVRVLGEDIPVRAAIHTIDRLSAHADQASLLAWARSFHKPPTQTFVVHGEPAATQALANALRQGRGWRVTVPKNGKTQEWLNFLTEPQ</sequence>
<organism evidence="4 5">
    <name type="scientific">Pollutimonas nitritireducens</name>
    <dbReference type="NCBI Taxonomy" id="2045209"/>
    <lineage>
        <taxon>Bacteria</taxon>
        <taxon>Pseudomonadati</taxon>
        <taxon>Pseudomonadota</taxon>
        <taxon>Betaproteobacteria</taxon>
        <taxon>Burkholderiales</taxon>
        <taxon>Alcaligenaceae</taxon>
        <taxon>Pollutimonas</taxon>
    </lineage>
</organism>
<dbReference type="InterPro" id="IPR050698">
    <property type="entry name" value="MBL"/>
</dbReference>
<evidence type="ECO:0000313" key="4">
    <source>
        <dbReference type="EMBL" id="PLC52798.1"/>
    </source>
</evidence>
<dbReference type="Gene3D" id="3.40.50.10890">
    <property type="match status" value="1"/>
</dbReference>
<dbReference type="InterPro" id="IPR011108">
    <property type="entry name" value="RMMBL"/>
</dbReference>
<dbReference type="EMBL" id="PDNV01000010">
    <property type="protein sequence ID" value="PLC52798.1"/>
    <property type="molecule type" value="Genomic_DNA"/>
</dbReference>
<dbReference type="SMART" id="SM00849">
    <property type="entry name" value="Lactamase_B"/>
    <property type="match status" value="1"/>
</dbReference>
<dbReference type="InterPro" id="IPR036866">
    <property type="entry name" value="RibonucZ/Hydroxyglut_hydro"/>
</dbReference>
<dbReference type="Gene3D" id="3.60.15.10">
    <property type="entry name" value="Ribonuclease Z/Hydroxyacylglutathione hydrolase-like"/>
    <property type="match status" value="1"/>
</dbReference>
<evidence type="ECO:0000259" key="2">
    <source>
        <dbReference type="SMART" id="SM00849"/>
    </source>
</evidence>
<reference evidence="4 5" key="1">
    <citation type="submission" date="2017-10" db="EMBL/GenBank/DDBJ databases">
        <title>Two draft genome sequences of Pusillimonas sp. strains isolated from a nitrate- and radionuclide-contaminated groundwater in Russia.</title>
        <authorList>
            <person name="Grouzdev D.S."/>
            <person name="Tourova T.P."/>
            <person name="Goeva M.A."/>
            <person name="Babich T.L."/>
            <person name="Sokolova D.S."/>
            <person name="Abdullin R."/>
            <person name="Poltaraus A.B."/>
            <person name="Toshchakov S.V."/>
            <person name="Nazina T.N."/>
        </authorList>
    </citation>
    <scope>NUCLEOTIDE SEQUENCE [LARGE SCALE GENOMIC DNA]</scope>
    <source>
        <strain evidence="4 5">JR1/69-2-13</strain>
    </source>
</reference>
<dbReference type="Pfam" id="PF00753">
    <property type="entry name" value="Lactamase_B"/>
    <property type="match status" value="1"/>
</dbReference>
<feature type="domain" description="Beta-Casp" evidence="3">
    <location>
        <begin position="252"/>
        <end position="377"/>
    </location>
</feature>
<dbReference type="RefSeq" id="WP_102070931.1">
    <property type="nucleotide sequence ID" value="NZ_PDNV01000010.1"/>
</dbReference>
<evidence type="ECO:0000256" key="1">
    <source>
        <dbReference type="ARBA" id="ARBA00022801"/>
    </source>
</evidence>
<dbReference type="SUPFAM" id="SSF56281">
    <property type="entry name" value="Metallo-hydrolase/oxidoreductase"/>
    <property type="match status" value="1"/>
</dbReference>
<dbReference type="PANTHER" id="PTHR11203:SF37">
    <property type="entry name" value="INTEGRATOR COMPLEX SUBUNIT 11"/>
    <property type="match status" value="1"/>
</dbReference>
<dbReference type="OrthoDB" id="9803916at2"/>
<proteinExistence type="predicted"/>
<name>A0A2N4UCQ0_9BURK</name>
<dbReference type="CDD" id="cd16295">
    <property type="entry name" value="TTHA0252-CPSF-like_MBL-fold"/>
    <property type="match status" value="1"/>
</dbReference>
<dbReference type="InterPro" id="IPR001279">
    <property type="entry name" value="Metallo-B-lactamas"/>
</dbReference>
<dbReference type="Pfam" id="PF07521">
    <property type="entry name" value="RMMBL"/>
    <property type="match status" value="1"/>
</dbReference>
<dbReference type="AlphaFoldDB" id="A0A2N4UCQ0"/>
<evidence type="ECO:0000259" key="3">
    <source>
        <dbReference type="SMART" id="SM01027"/>
    </source>
</evidence>
<dbReference type="Pfam" id="PF10996">
    <property type="entry name" value="Beta-Casp"/>
    <property type="match status" value="1"/>
</dbReference>
<comment type="caution">
    <text evidence="4">The sequence shown here is derived from an EMBL/GenBank/DDBJ whole genome shotgun (WGS) entry which is preliminary data.</text>
</comment>
<protein>
    <submittedName>
        <fullName evidence="4">MBL fold hydrolase</fullName>
    </submittedName>
</protein>
<keyword evidence="5" id="KW-1185">Reference proteome</keyword>
<keyword evidence="1 4" id="KW-0378">Hydrolase</keyword>
<accession>A0A2N4UCQ0</accession>
<dbReference type="GO" id="GO:0016787">
    <property type="term" value="F:hydrolase activity"/>
    <property type="evidence" value="ECO:0007669"/>
    <property type="project" value="UniProtKB-KW"/>
</dbReference>
<gene>
    <name evidence="4" type="ORF">CR155_15380</name>
</gene>
<dbReference type="GO" id="GO:0004521">
    <property type="term" value="F:RNA endonuclease activity"/>
    <property type="evidence" value="ECO:0007669"/>
    <property type="project" value="TreeGrafter"/>
</dbReference>
<feature type="domain" description="Metallo-beta-lactamase" evidence="2">
    <location>
        <begin position="13"/>
        <end position="231"/>
    </location>
</feature>
<evidence type="ECO:0000313" key="5">
    <source>
        <dbReference type="Proteomes" id="UP000234328"/>
    </source>
</evidence>
<dbReference type="Proteomes" id="UP000234328">
    <property type="component" value="Unassembled WGS sequence"/>
</dbReference>
<dbReference type="SMART" id="SM01027">
    <property type="entry name" value="Beta-Casp"/>
    <property type="match status" value="1"/>
</dbReference>